<keyword evidence="2" id="KW-0805">Transcription regulation</keyword>
<accession>A0A0D6QTQ8</accession>
<evidence type="ECO:0000259" key="9">
    <source>
        <dbReference type="PROSITE" id="PS51032"/>
    </source>
</evidence>
<comment type="subcellular location">
    <subcellularLocation>
        <location evidence="1">Nucleus</location>
    </subcellularLocation>
</comment>
<reference evidence="10" key="1">
    <citation type="submission" date="2015-03" db="EMBL/GenBank/DDBJ databases">
        <title>A transcriptome of Araucaria cunninghamii, an australian fine timber species.</title>
        <authorList>
            <person name="Jing Yi C.J.Y."/>
            <person name="Yin San L.Y.S."/>
            <person name="Abdul Karim S.S."/>
            <person name="Wan Azmi N.N."/>
            <person name="Hercus R.R."/>
            <person name="Croft L.L."/>
        </authorList>
    </citation>
    <scope>NUCLEOTIDE SEQUENCE</scope>
    <source>
        <strain evidence="10">MI0301</strain>
        <tissue evidence="10">Leaf</tissue>
    </source>
</reference>
<evidence type="ECO:0000256" key="3">
    <source>
        <dbReference type="ARBA" id="ARBA00023125"/>
    </source>
</evidence>
<evidence type="ECO:0000256" key="2">
    <source>
        <dbReference type="ARBA" id="ARBA00023015"/>
    </source>
</evidence>
<keyword evidence="5" id="KW-0804">Transcription</keyword>
<dbReference type="FunFam" id="3.30.730.10:FF:000001">
    <property type="entry name" value="Ethylene-responsive transcription factor 2"/>
    <property type="match status" value="1"/>
</dbReference>
<feature type="compositionally biased region" description="Low complexity" evidence="8">
    <location>
        <begin position="109"/>
        <end position="142"/>
    </location>
</feature>
<feature type="compositionally biased region" description="Basic and acidic residues" evidence="8">
    <location>
        <begin position="1"/>
        <end position="21"/>
    </location>
</feature>
<dbReference type="GO" id="GO:0005634">
    <property type="term" value="C:nucleus"/>
    <property type="evidence" value="ECO:0007669"/>
    <property type="project" value="UniProtKB-SubCell"/>
</dbReference>
<dbReference type="InterPro" id="IPR036955">
    <property type="entry name" value="AP2/ERF_dom_sf"/>
</dbReference>
<sequence length="203" mass="22535">MNTDTPAKEQSAHTSPEEKSRQYKGIRMRKWGKWVSEVRLPNSRDKIWLGSYDTAEQAACAYDAAVYCLRGSKTKFNFPNSIPAIPSASSLSREQIQVAAAKYALDQIPSNSNPNNKSVSTEETVSPSKSSSVSEIEPSCESQVVSEEQDSMLWESLLEDSDVNQGFNLEKLPSLDAPGMPDFLSPIEEQGSIIFDDQDLWSF</sequence>
<dbReference type="Pfam" id="PF00847">
    <property type="entry name" value="AP2"/>
    <property type="match status" value="1"/>
</dbReference>
<dbReference type="PANTHER" id="PTHR31985:SF312">
    <property type="entry name" value="AP2_ERF DOMAIN-CONTAINING PROTEIN"/>
    <property type="match status" value="1"/>
</dbReference>
<dbReference type="GO" id="GO:0003700">
    <property type="term" value="F:DNA-binding transcription factor activity"/>
    <property type="evidence" value="ECO:0007669"/>
    <property type="project" value="InterPro"/>
</dbReference>
<dbReference type="CDD" id="cd00018">
    <property type="entry name" value="AP2"/>
    <property type="match status" value="1"/>
</dbReference>
<evidence type="ECO:0000256" key="8">
    <source>
        <dbReference type="SAM" id="MobiDB-lite"/>
    </source>
</evidence>
<feature type="region of interest" description="Disordered" evidence="8">
    <location>
        <begin position="107"/>
        <end position="145"/>
    </location>
</feature>
<dbReference type="PRINTS" id="PR00367">
    <property type="entry name" value="ETHRSPELEMNT"/>
</dbReference>
<dbReference type="GO" id="GO:0003677">
    <property type="term" value="F:DNA binding"/>
    <property type="evidence" value="ECO:0007669"/>
    <property type="project" value="UniProtKB-KW"/>
</dbReference>
<evidence type="ECO:0000256" key="4">
    <source>
        <dbReference type="ARBA" id="ARBA00023159"/>
    </source>
</evidence>
<evidence type="ECO:0000256" key="6">
    <source>
        <dbReference type="ARBA" id="ARBA00023242"/>
    </source>
</evidence>
<dbReference type="Gene3D" id="3.30.730.10">
    <property type="entry name" value="AP2/ERF domain"/>
    <property type="match status" value="1"/>
</dbReference>
<keyword evidence="3" id="KW-0238">DNA-binding</keyword>
<proteinExistence type="inferred from homology"/>
<dbReference type="InterPro" id="IPR016177">
    <property type="entry name" value="DNA-bd_dom_sf"/>
</dbReference>
<evidence type="ECO:0000256" key="1">
    <source>
        <dbReference type="ARBA" id="ARBA00004123"/>
    </source>
</evidence>
<dbReference type="EMBL" id="GCKF01046967">
    <property type="protein sequence ID" value="JAG93388.1"/>
    <property type="molecule type" value="Transcribed_RNA"/>
</dbReference>
<feature type="domain" description="AP2/ERF" evidence="9">
    <location>
        <begin position="22"/>
        <end position="79"/>
    </location>
</feature>
<comment type="similarity">
    <text evidence="7">Belongs to the AP2/ERF transcription factor family. ERF subfamily.</text>
</comment>
<dbReference type="PANTHER" id="PTHR31985">
    <property type="entry name" value="ETHYLENE-RESPONSIVE TRANSCRIPTION FACTOR ERF042-RELATED"/>
    <property type="match status" value="1"/>
</dbReference>
<keyword evidence="4" id="KW-0010">Activator</keyword>
<organism evidence="10">
    <name type="scientific">Araucaria cunninghamii</name>
    <name type="common">Hoop pine</name>
    <name type="synonym">Moreton Bay pine</name>
    <dbReference type="NCBI Taxonomy" id="56994"/>
    <lineage>
        <taxon>Eukaryota</taxon>
        <taxon>Viridiplantae</taxon>
        <taxon>Streptophyta</taxon>
        <taxon>Embryophyta</taxon>
        <taxon>Tracheophyta</taxon>
        <taxon>Spermatophyta</taxon>
        <taxon>Pinopsida</taxon>
        <taxon>Pinidae</taxon>
        <taxon>Conifers II</taxon>
        <taxon>Araucariales</taxon>
        <taxon>Araucariaceae</taxon>
        <taxon>Araucaria</taxon>
    </lineage>
</organism>
<dbReference type="SMART" id="SM00380">
    <property type="entry name" value="AP2"/>
    <property type="match status" value="1"/>
</dbReference>
<dbReference type="SUPFAM" id="SSF54171">
    <property type="entry name" value="DNA-binding domain"/>
    <property type="match status" value="1"/>
</dbReference>
<evidence type="ECO:0000256" key="7">
    <source>
        <dbReference type="ARBA" id="ARBA00024343"/>
    </source>
</evidence>
<protein>
    <recommendedName>
        <fullName evidence="9">AP2/ERF domain-containing protein</fullName>
    </recommendedName>
</protein>
<evidence type="ECO:0000256" key="5">
    <source>
        <dbReference type="ARBA" id="ARBA00023163"/>
    </source>
</evidence>
<name>A0A0D6QTQ8_ARACU</name>
<dbReference type="PROSITE" id="PS51032">
    <property type="entry name" value="AP2_ERF"/>
    <property type="match status" value="1"/>
</dbReference>
<keyword evidence="6" id="KW-0539">Nucleus</keyword>
<evidence type="ECO:0000313" key="10">
    <source>
        <dbReference type="EMBL" id="JAG93388.1"/>
    </source>
</evidence>
<dbReference type="InterPro" id="IPR001471">
    <property type="entry name" value="AP2/ERF_dom"/>
</dbReference>
<dbReference type="AlphaFoldDB" id="A0A0D6QTQ8"/>
<dbReference type="InterPro" id="IPR051032">
    <property type="entry name" value="AP2/ERF_TF_ERF_subfamily"/>
</dbReference>
<feature type="region of interest" description="Disordered" evidence="8">
    <location>
        <begin position="1"/>
        <end position="24"/>
    </location>
</feature>